<dbReference type="GO" id="GO:0005634">
    <property type="term" value="C:nucleus"/>
    <property type="evidence" value="ECO:0007669"/>
    <property type="project" value="UniProtKB-SubCell"/>
</dbReference>
<dbReference type="Gene3D" id="1.10.10.10">
    <property type="entry name" value="Winged helix-like DNA-binding domain superfamily/Winged helix DNA-binding domain"/>
    <property type="match status" value="2"/>
</dbReference>
<dbReference type="EnsemblMetazoa" id="XM_031000028">
    <property type="protein sequence ID" value="XP_030855888"/>
    <property type="gene ID" value="LOC115929907"/>
</dbReference>
<dbReference type="InterPro" id="IPR001523">
    <property type="entry name" value="Paired_dom"/>
</dbReference>
<evidence type="ECO:0000256" key="4">
    <source>
        <dbReference type="ARBA" id="ARBA00023015"/>
    </source>
</evidence>
<dbReference type="KEGG" id="spu:115929907"/>
<feature type="domain" description="Paired" evidence="8">
    <location>
        <begin position="5"/>
        <end position="131"/>
    </location>
</feature>
<evidence type="ECO:0000256" key="6">
    <source>
        <dbReference type="ARBA" id="ARBA00023163"/>
    </source>
</evidence>
<dbReference type="SUPFAM" id="SSF46689">
    <property type="entry name" value="Homeodomain-like"/>
    <property type="match status" value="1"/>
</dbReference>
<dbReference type="OrthoDB" id="3225452at2759"/>
<keyword evidence="6" id="KW-0804">Transcription</keyword>
<dbReference type="Proteomes" id="UP000007110">
    <property type="component" value="Unassembled WGS sequence"/>
</dbReference>
<sequence>MTHSGQAGVNQLGGVFVNGRPLPVCVRARIVELAQLGVRPCDISRQLLVSHGCVSKILSRYYETGSIAPGNIGGSKPKVATPLVVKKIMSYKRKNPSIFAWEIRDRLLRERVCDKNTIPSISSINRIIRNGTYFTHDEECVLNDILFHIILRFK</sequence>
<dbReference type="InterPro" id="IPR009057">
    <property type="entry name" value="Homeodomain-like_sf"/>
</dbReference>
<dbReference type="GO" id="GO:0000981">
    <property type="term" value="F:DNA-binding transcription factor activity, RNA polymerase II-specific"/>
    <property type="evidence" value="ECO:0000318"/>
    <property type="project" value="GO_Central"/>
</dbReference>
<organism evidence="9 10">
    <name type="scientific">Strongylocentrotus purpuratus</name>
    <name type="common">Purple sea urchin</name>
    <dbReference type="NCBI Taxonomy" id="7668"/>
    <lineage>
        <taxon>Eukaryota</taxon>
        <taxon>Metazoa</taxon>
        <taxon>Echinodermata</taxon>
        <taxon>Eleutherozoa</taxon>
        <taxon>Echinozoa</taxon>
        <taxon>Echinoidea</taxon>
        <taxon>Euechinoidea</taxon>
        <taxon>Echinacea</taxon>
        <taxon>Camarodonta</taxon>
        <taxon>Echinidea</taxon>
        <taxon>Strongylocentrotidae</taxon>
        <taxon>Strongylocentrotus</taxon>
    </lineage>
</organism>
<dbReference type="AlphaFoldDB" id="A0A7M7PS22"/>
<accession>A0A7M7PS22</accession>
<dbReference type="InterPro" id="IPR043565">
    <property type="entry name" value="PAX_fam"/>
</dbReference>
<keyword evidence="2" id="KW-0217">Developmental protein</keyword>
<keyword evidence="5" id="KW-0238">DNA-binding</keyword>
<dbReference type="FunFam" id="1.10.10.10:FF:000003">
    <property type="entry name" value="Paired box protein Pax-6"/>
    <property type="match status" value="1"/>
</dbReference>
<dbReference type="GO" id="GO:0007399">
    <property type="term" value="P:nervous system development"/>
    <property type="evidence" value="ECO:0000318"/>
    <property type="project" value="GO_Central"/>
</dbReference>
<keyword evidence="3" id="KW-0563">Paired box</keyword>
<dbReference type="CDD" id="cd00131">
    <property type="entry name" value="PAX"/>
    <property type="match status" value="1"/>
</dbReference>
<evidence type="ECO:0000256" key="3">
    <source>
        <dbReference type="ARBA" id="ARBA00022724"/>
    </source>
</evidence>
<evidence type="ECO:0000256" key="5">
    <source>
        <dbReference type="ARBA" id="ARBA00023125"/>
    </source>
</evidence>
<keyword evidence="7" id="KW-0539">Nucleus</keyword>
<dbReference type="GO" id="GO:0000978">
    <property type="term" value="F:RNA polymerase II cis-regulatory region sequence-specific DNA binding"/>
    <property type="evidence" value="ECO:0000318"/>
    <property type="project" value="GO_Central"/>
</dbReference>
<dbReference type="RefSeq" id="XP_030855888.1">
    <property type="nucleotide sequence ID" value="XM_031000028.1"/>
</dbReference>
<protein>
    <recommendedName>
        <fullName evidence="8">Paired domain-containing protein</fullName>
    </recommendedName>
</protein>
<evidence type="ECO:0000313" key="9">
    <source>
        <dbReference type="EnsemblMetazoa" id="XP_030855888"/>
    </source>
</evidence>
<keyword evidence="10" id="KW-1185">Reference proteome</keyword>
<evidence type="ECO:0000256" key="7">
    <source>
        <dbReference type="ARBA" id="ARBA00023242"/>
    </source>
</evidence>
<dbReference type="InterPro" id="IPR043182">
    <property type="entry name" value="PAIRED_DNA-bd_dom"/>
</dbReference>
<dbReference type="PROSITE" id="PS00034">
    <property type="entry name" value="PAIRED_1"/>
    <property type="match status" value="1"/>
</dbReference>
<dbReference type="GO" id="GO:0006357">
    <property type="term" value="P:regulation of transcription by RNA polymerase II"/>
    <property type="evidence" value="ECO:0000318"/>
    <property type="project" value="GO_Central"/>
</dbReference>
<evidence type="ECO:0000256" key="2">
    <source>
        <dbReference type="ARBA" id="ARBA00022473"/>
    </source>
</evidence>
<dbReference type="InParanoid" id="A0A7M7PS22"/>
<dbReference type="PRINTS" id="PR00027">
    <property type="entry name" value="PAIREDBOX"/>
</dbReference>
<dbReference type="Pfam" id="PF00292">
    <property type="entry name" value="PAX"/>
    <property type="match status" value="1"/>
</dbReference>
<dbReference type="PANTHER" id="PTHR45636">
    <property type="entry name" value="PAIRED BOX PROTEIN PAX-6-RELATED-RELATED"/>
    <property type="match status" value="1"/>
</dbReference>
<dbReference type="PANTHER" id="PTHR45636:SF43">
    <property type="entry name" value="PAIRED BOX POX-NEURO PROTEIN"/>
    <property type="match status" value="1"/>
</dbReference>
<dbReference type="GeneID" id="115929907"/>
<reference evidence="9" key="2">
    <citation type="submission" date="2021-01" db="UniProtKB">
        <authorList>
            <consortium name="EnsemblMetazoa"/>
        </authorList>
    </citation>
    <scope>IDENTIFICATION</scope>
</reference>
<evidence type="ECO:0000256" key="1">
    <source>
        <dbReference type="ARBA" id="ARBA00004123"/>
    </source>
</evidence>
<proteinExistence type="predicted"/>
<dbReference type="PROSITE" id="PS51057">
    <property type="entry name" value="PAIRED_2"/>
    <property type="match status" value="1"/>
</dbReference>
<dbReference type="FunFam" id="1.10.10.10:FF:000013">
    <property type="entry name" value="Paired box 8 isoform 1"/>
    <property type="match status" value="1"/>
</dbReference>
<keyword evidence="4" id="KW-0805">Transcription regulation</keyword>
<dbReference type="GO" id="GO:0007423">
    <property type="term" value="P:sensory organ development"/>
    <property type="evidence" value="ECO:0000318"/>
    <property type="project" value="GO_Central"/>
</dbReference>
<reference evidence="10" key="1">
    <citation type="submission" date="2015-02" db="EMBL/GenBank/DDBJ databases">
        <title>Genome sequencing for Strongylocentrotus purpuratus.</title>
        <authorList>
            <person name="Murali S."/>
            <person name="Liu Y."/>
            <person name="Vee V."/>
            <person name="English A."/>
            <person name="Wang M."/>
            <person name="Skinner E."/>
            <person name="Han Y."/>
            <person name="Muzny D.M."/>
            <person name="Worley K.C."/>
            <person name="Gibbs R.A."/>
        </authorList>
    </citation>
    <scope>NUCLEOTIDE SEQUENCE</scope>
</reference>
<evidence type="ECO:0000259" key="8">
    <source>
        <dbReference type="PROSITE" id="PS51057"/>
    </source>
</evidence>
<dbReference type="SMART" id="SM00351">
    <property type="entry name" value="PAX"/>
    <property type="match status" value="1"/>
</dbReference>
<evidence type="ECO:0000313" key="10">
    <source>
        <dbReference type="Proteomes" id="UP000007110"/>
    </source>
</evidence>
<dbReference type="OMA" id="HNNPTMF"/>
<comment type="subcellular location">
    <subcellularLocation>
        <location evidence="1">Nucleus</location>
    </subcellularLocation>
</comment>
<name>A0A7M7PS22_STRPU</name>
<dbReference type="InterPro" id="IPR036388">
    <property type="entry name" value="WH-like_DNA-bd_sf"/>
</dbReference>